<name>A0A8D5FGC1_9BACT</name>
<reference evidence="1" key="1">
    <citation type="submission" date="2020-09" db="EMBL/GenBank/DDBJ databases">
        <title>Desulfogranum mesoprofundum gen. nov., sp. nov., a novel mesophilic, sulfate-reducing chemolithoautotroph isolated from a deep-sea hydrothermal vent chimney in the Suiyo Seamount.</title>
        <authorList>
            <person name="Hashimoto Y."/>
            <person name="Nakagawa S."/>
        </authorList>
    </citation>
    <scope>NUCLEOTIDE SEQUENCE</scope>
    <source>
        <strain evidence="1">KT2</strain>
    </source>
</reference>
<organism evidence="1 2">
    <name type="scientific">Desulfomarina profundi</name>
    <dbReference type="NCBI Taxonomy" id="2772557"/>
    <lineage>
        <taxon>Bacteria</taxon>
        <taxon>Pseudomonadati</taxon>
        <taxon>Thermodesulfobacteriota</taxon>
        <taxon>Desulfobulbia</taxon>
        <taxon>Desulfobulbales</taxon>
        <taxon>Desulfobulbaceae</taxon>
        <taxon>Desulfomarina</taxon>
    </lineage>
</organism>
<evidence type="ECO:0000313" key="1">
    <source>
        <dbReference type="EMBL" id="BCL61137.1"/>
    </source>
</evidence>
<proteinExistence type="predicted"/>
<accession>A0A8D5FGC1</accession>
<evidence type="ECO:0000313" key="2">
    <source>
        <dbReference type="Proteomes" id="UP000826725"/>
    </source>
</evidence>
<keyword evidence="2" id="KW-1185">Reference proteome</keyword>
<dbReference type="EMBL" id="AP024086">
    <property type="protein sequence ID" value="BCL61137.1"/>
    <property type="molecule type" value="Genomic_DNA"/>
</dbReference>
<protein>
    <submittedName>
        <fullName evidence="1">Uncharacterized protein</fullName>
    </submittedName>
</protein>
<gene>
    <name evidence="1" type="ORF">DGMP_18300</name>
</gene>
<dbReference type="Proteomes" id="UP000826725">
    <property type="component" value="Chromosome"/>
</dbReference>
<dbReference type="KEGG" id="dbk:DGMP_18300"/>
<dbReference type="AlphaFoldDB" id="A0A8D5FGC1"/>
<sequence>MVLRHVKTGAVLWSADFKETQESLLSNILSFNKAQSRGFKWISVEELLEQGIRERLAQCPYLK</sequence>
<dbReference type="RefSeq" id="WP_228857184.1">
    <property type="nucleotide sequence ID" value="NZ_AP024086.1"/>
</dbReference>